<dbReference type="InterPro" id="IPR036770">
    <property type="entry name" value="Ankyrin_rpt-contain_sf"/>
</dbReference>
<dbReference type="SMART" id="SM00248">
    <property type="entry name" value="ANK"/>
    <property type="match status" value="10"/>
</dbReference>
<dbReference type="SUPFAM" id="SSF48403">
    <property type="entry name" value="Ankyrin repeat"/>
    <property type="match status" value="2"/>
</dbReference>
<dbReference type="Proteomes" id="UP001166052">
    <property type="component" value="Unassembled WGS sequence"/>
</dbReference>
<feature type="non-terminal residue" evidence="4">
    <location>
        <position position="1"/>
    </location>
</feature>
<evidence type="ECO:0000313" key="5">
    <source>
        <dbReference type="Proteomes" id="UP001166052"/>
    </source>
</evidence>
<reference evidence="4" key="1">
    <citation type="journal article" date="2021" name="Cell">
        <title>Tracing the genetic footprints of vertebrate landing in non-teleost ray-finned fishes.</title>
        <authorList>
            <person name="Bi X."/>
            <person name="Wang K."/>
            <person name="Yang L."/>
            <person name="Pan H."/>
            <person name="Jiang H."/>
            <person name="Wei Q."/>
            <person name="Fang M."/>
            <person name="Yu H."/>
            <person name="Zhu C."/>
            <person name="Cai Y."/>
            <person name="He Y."/>
            <person name="Gan X."/>
            <person name="Zeng H."/>
            <person name="Yu D."/>
            <person name="Zhu Y."/>
            <person name="Jiang H."/>
            <person name="Qiu Q."/>
            <person name="Yang H."/>
            <person name="Zhang Y.E."/>
            <person name="Wang W."/>
            <person name="Zhu M."/>
            <person name="He S."/>
            <person name="Zhang G."/>
        </authorList>
    </citation>
    <scope>NUCLEOTIDE SEQUENCE</scope>
    <source>
        <strain evidence="4">Bchr_001</strain>
    </source>
</reference>
<dbReference type="InterPro" id="IPR036291">
    <property type="entry name" value="NAD(P)-bd_dom_sf"/>
</dbReference>
<evidence type="ECO:0000256" key="2">
    <source>
        <dbReference type="PROSITE-ProRule" id="PRU00023"/>
    </source>
</evidence>
<dbReference type="InterPro" id="IPR002110">
    <property type="entry name" value="Ankyrin_rpt"/>
</dbReference>
<dbReference type="Pfam" id="PF12796">
    <property type="entry name" value="Ank_2"/>
    <property type="match status" value="3"/>
</dbReference>
<feature type="region of interest" description="Disordered" evidence="3">
    <location>
        <begin position="718"/>
        <end position="757"/>
    </location>
</feature>
<gene>
    <name evidence="4" type="primary">Ankef1</name>
    <name evidence="4" type="ORF">GTO92_0011994</name>
</gene>
<dbReference type="PANTHER" id="PTHR24127:SF1">
    <property type="entry name" value="ANKYRIN REPEAT AND EF-HAND DOMAIN-CONTAINING PROTEIN 1"/>
    <property type="match status" value="1"/>
</dbReference>
<dbReference type="SUPFAM" id="SSF51735">
    <property type="entry name" value="NAD(P)-binding Rossmann-fold domains"/>
    <property type="match status" value="1"/>
</dbReference>
<dbReference type="InterPro" id="IPR020904">
    <property type="entry name" value="Sc_DH/Rdtase_CS"/>
</dbReference>
<dbReference type="InterPro" id="IPR002347">
    <property type="entry name" value="SDR_fam"/>
</dbReference>
<evidence type="ECO:0000313" key="4">
    <source>
        <dbReference type="EMBL" id="MBN3293035.1"/>
    </source>
</evidence>
<dbReference type="PROSITE" id="PS50297">
    <property type="entry name" value="ANK_REP_REGION"/>
    <property type="match status" value="7"/>
</dbReference>
<keyword evidence="2" id="KW-0040">ANK repeat</keyword>
<dbReference type="Pfam" id="PF00106">
    <property type="entry name" value="adh_short"/>
    <property type="match status" value="1"/>
</dbReference>
<feature type="repeat" description="ANK" evidence="2">
    <location>
        <begin position="136"/>
        <end position="168"/>
    </location>
</feature>
<feature type="non-terminal residue" evidence="4">
    <location>
        <position position="842"/>
    </location>
</feature>
<dbReference type="Pfam" id="PF00023">
    <property type="entry name" value="Ank"/>
    <property type="match status" value="1"/>
</dbReference>
<keyword evidence="1" id="KW-0560">Oxidoreductase</keyword>
<feature type="repeat" description="ANK" evidence="2">
    <location>
        <begin position="317"/>
        <end position="349"/>
    </location>
</feature>
<feature type="repeat" description="ANK" evidence="2">
    <location>
        <begin position="273"/>
        <end position="300"/>
    </location>
</feature>
<evidence type="ECO:0000256" key="1">
    <source>
        <dbReference type="ARBA" id="ARBA00023002"/>
    </source>
</evidence>
<dbReference type="InterPro" id="IPR052801">
    <property type="entry name" value="Ankyrin-EF-hand"/>
</dbReference>
<evidence type="ECO:0000256" key="3">
    <source>
        <dbReference type="SAM" id="MobiDB-lite"/>
    </source>
</evidence>
<feature type="repeat" description="ANK" evidence="2">
    <location>
        <begin position="657"/>
        <end position="689"/>
    </location>
</feature>
<organism evidence="4 5">
    <name type="scientific">Polypterus senegalus</name>
    <name type="common">Senegal bichir</name>
    <dbReference type="NCBI Taxonomy" id="55291"/>
    <lineage>
        <taxon>Eukaryota</taxon>
        <taxon>Metazoa</taxon>
        <taxon>Chordata</taxon>
        <taxon>Craniata</taxon>
        <taxon>Vertebrata</taxon>
        <taxon>Euteleostomi</taxon>
        <taxon>Actinopterygii</taxon>
        <taxon>Polypteriformes</taxon>
        <taxon>Polypteridae</taxon>
        <taxon>Polypterus</taxon>
    </lineage>
</organism>
<protein>
    <submittedName>
        <fullName evidence="4">ANKE1 protein</fullName>
    </submittedName>
</protein>
<dbReference type="EMBL" id="JAAWVN010019641">
    <property type="protein sequence ID" value="MBN3293035.1"/>
    <property type="molecule type" value="Genomic_DNA"/>
</dbReference>
<keyword evidence="5" id="KW-1185">Reference proteome</keyword>
<feature type="repeat" description="ANK" evidence="2">
    <location>
        <begin position="169"/>
        <end position="201"/>
    </location>
</feature>
<accession>A0ABS2Z2B6</accession>
<feature type="repeat" description="ANK" evidence="2">
    <location>
        <begin position="624"/>
        <end position="656"/>
    </location>
</feature>
<dbReference type="Gene3D" id="3.40.50.720">
    <property type="entry name" value="NAD(P)-binding Rossmann-like Domain"/>
    <property type="match status" value="1"/>
</dbReference>
<dbReference type="PROSITE" id="PS50088">
    <property type="entry name" value="ANK_REPEAT"/>
    <property type="match status" value="7"/>
</dbReference>
<comment type="caution">
    <text evidence="4">The sequence shown here is derived from an EMBL/GenBank/DDBJ whole genome shotgun (WGS) entry which is preliminary data.</text>
</comment>
<dbReference type="Gene3D" id="1.25.40.20">
    <property type="entry name" value="Ankyrin repeat-containing domain"/>
    <property type="match status" value="3"/>
</dbReference>
<sequence length="842" mass="93519">MEHKHYHRISDVNLFGSIGKTLTFLPFIRTSKGRVIFVSSTLSIFNLPHYSAYSVSKRAVEAFPDNLRIEMSDFGVKHQERAIKSAVMASPLPQGRLAVLQTYKLLQCVREENKPQIKKMVELGVPNLINLVDPGDGNSALHLAALDNNAGMCSFLLSLKAYPDTQDKNGCSPVMKAAELGHDNIVAVFAKAGANMKVVDNEGKGILFYCIHSTKRHLRCVQIALSHGADVNNCSVSGRPIFVLACEQALTCKPICMNILENGADPNATDQVTGHTALMEAAKSGDAELVRAILLKGGNVIRVLSAYSADLGVVNMDGNTPLHLAAKGGFADCCKFLSQRGCNPKLKNLELMTPRQVAKENGHKAAMKDLRKAERLSNKYSKPGVKNPNELWAIRLYDWALEHEEKLRIAFQIEEENDAVAKDVFASVLHDHGAPVEHEGLKQIISTLDKSNQGSVNVLDLFKGNKYLQKAFLISSYGAKKKKKRKGRKGKKKGKFSIPMPICVVPQDLIHRREDGGPPHFMIENYQPFTDFSRFDRDHVPLHPIEDDSAWYLDQPDKSYTHINYCVKSGDFESIKLAFSQGVPVNVQDQFYKTPLMCACAHGNYEIAKYLIKMGANVNACDQFKWTPLHHACHAGQLDIIELLIEAGAEVDAIAINGSTPLMRAIESCRMSCVEYLLKAGAKIQVQNKKEQNALDIAKAYADFRIIQLLQEKFDALPKPKEKSKSKGKVGPRPKSTSSTLKSKQSPIPTLSPSTPATVEKLESLNDSVIYQNTRIANGAMKKVDITFVPKTVWGDQPTTRDLIKRKEERRMRFSSEVDFEDFTMPFEKNIMKKSLELGGPD</sequence>
<feature type="repeat" description="ANK" evidence="2">
    <location>
        <begin position="591"/>
        <end position="623"/>
    </location>
</feature>
<dbReference type="PRINTS" id="PR01415">
    <property type="entry name" value="ANKYRIN"/>
</dbReference>
<dbReference type="PANTHER" id="PTHR24127">
    <property type="entry name" value="ANKYRIN REPEAT AND EF-HAND DOMAIN-CONTAINING PROTEIN 1"/>
    <property type="match status" value="1"/>
</dbReference>
<feature type="compositionally biased region" description="Low complexity" evidence="3">
    <location>
        <begin position="733"/>
        <end position="746"/>
    </location>
</feature>
<feature type="compositionally biased region" description="Polar residues" evidence="3">
    <location>
        <begin position="747"/>
        <end position="757"/>
    </location>
</feature>
<name>A0ABS2Z2B6_POLSE</name>
<dbReference type="PROSITE" id="PS00061">
    <property type="entry name" value="ADH_SHORT"/>
    <property type="match status" value="1"/>
</dbReference>
<proteinExistence type="predicted"/>